<evidence type="ECO:0000256" key="8">
    <source>
        <dbReference type="RuleBase" id="RU003684"/>
    </source>
</evidence>
<dbReference type="PROSITE" id="PS51409">
    <property type="entry name" value="ARGINASE_2"/>
    <property type="match status" value="1"/>
</dbReference>
<dbReference type="Pfam" id="PF00491">
    <property type="entry name" value="Arginase"/>
    <property type="match status" value="1"/>
</dbReference>
<dbReference type="AlphaFoldDB" id="A0A6G1IW46"/>
<dbReference type="InterPro" id="IPR006035">
    <property type="entry name" value="Ureohydrolase"/>
</dbReference>
<proteinExistence type="inferred from homology"/>
<comment type="similarity">
    <text evidence="7 8">Belongs to the arginase family.</text>
</comment>
<dbReference type="InterPro" id="IPR023696">
    <property type="entry name" value="Ureohydrolase_dom_sf"/>
</dbReference>
<dbReference type="PRINTS" id="PR00116">
    <property type="entry name" value="ARGINASE"/>
</dbReference>
<keyword evidence="2 8" id="KW-0378">Hydrolase</keyword>
<feature type="binding site" evidence="6">
    <location>
        <position position="199"/>
    </location>
    <ligand>
        <name>Mn(2+)</name>
        <dbReference type="ChEBI" id="CHEBI:29035"/>
        <label>1</label>
    </ligand>
</feature>
<protein>
    <submittedName>
        <fullName evidence="10">Arginase/deacetylase</fullName>
    </submittedName>
</protein>
<dbReference type="GO" id="GO:0008783">
    <property type="term" value="F:agmatinase activity"/>
    <property type="evidence" value="ECO:0007669"/>
    <property type="project" value="TreeGrafter"/>
</dbReference>
<dbReference type="OrthoDB" id="288726at2759"/>
<dbReference type="FunFam" id="3.40.800.10:FF:000001">
    <property type="entry name" value="Agmatinase"/>
    <property type="match status" value="1"/>
</dbReference>
<dbReference type="InterPro" id="IPR020855">
    <property type="entry name" value="Ureohydrolase_Mn_BS"/>
</dbReference>
<evidence type="ECO:0000256" key="1">
    <source>
        <dbReference type="ARBA" id="ARBA00022723"/>
    </source>
</evidence>
<keyword evidence="5 6" id="KW-0464">Manganese</keyword>
<dbReference type="GO" id="GO:0033389">
    <property type="term" value="P:putrescine biosynthetic process from arginine, via agmatine"/>
    <property type="evidence" value="ECO:0007669"/>
    <property type="project" value="TreeGrafter"/>
</dbReference>
<accession>A0A6G1IW46</accession>
<feature type="binding site" evidence="6">
    <location>
        <position position="299"/>
    </location>
    <ligand>
        <name>Mn(2+)</name>
        <dbReference type="ChEBI" id="CHEBI:29035"/>
        <label>1</label>
    </ligand>
</feature>
<gene>
    <name evidence="10" type="ORF">K458DRAFT_420115</name>
</gene>
<keyword evidence="11" id="KW-1185">Reference proteome</keyword>
<evidence type="ECO:0000256" key="4">
    <source>
        <dbReference type="ARBA" id="ARBA00023115"/>
    </source>
</evidence>
<dbReference type="GO" id="GO:0046872">
    <property type="term" value="F:metal ion binding"/>
    <property type="evidence" value="ECO:0007669"/>
    <property type="project" value="UniProtKB-KW"/>
</dbReference>
<feature type="binding site" evidence="6">
    <location>
        <position position="201"/>
    </location>
    <ligand>
        <name>Mn(2+)</name>
        <dbReference type="ChEBI" id="CHEBI:29035"/>
        <label>1</label>
    </ligand>
</feature>
<feature type="chain" id="PRO_5026246975" evidence="9">
    <location>
        <begin position="19"/>
        <end position="379"/>
    </location>
</feature>
<dbReference type="PANTHER" id="PTHR11358:SF28">
    <property type="entry name" value="HYPOTHETICAL ARGINASE FAMILY PROTEIN (EUROFUNG)"/>
    <property type="match status" value="1"/>
</dbReference>
<evidence type="ECO:0000256" key="7">
    <source>
        <dbReference type="PROSITE-ProRule" id="PRU00742"/>
    </source>
</evidence>
<dbReference type="PIRSF" id="PIRSF036979">
    <property type="entry name" value="Arginase"/>
    <property type="match status" value="1"/>
</dbReference>
<organism evidence="10 11">
    <name type="scientific">Lentithecium fluviatile CBS 122367</name>
    <dbReference type="NCBI Taxonomy" id="1168545"/>
    <lineage>
        <taxon>Eukaryota</taxon>
        <taxon>Fungi</taxon>
        <taxon>Dikarya</taxon>
        <taxon>Ascomycota</taxon>
        <taxon>Pezizomycotina</taxon>
        <taxon>Dothideomycetes</taxon>
        <taxon>Pleosporomycetidae</taxon>
        <taxon>Pleosporales</taxon>
        <taxon>Massarineae</taxon>
        <taxon>Lentitheciaceae</taxon>
        <taxon>Lentithecium</taxon>
    </lineage>
</organism>
<evidence type="ECO:0000313" key="11">
    <source>
        <dbReference type="Proteomes" id="UP000799291"/>
    </source>
</evidence>
<evidence type="ECO:0000256" key="5">
    <source>
        <dbReference type="ARBA" id="ARBA00023211"/>
    </source>
</evidence>
<dbReference type="GO" id="GO:0008295">
    <property type="term" value="P:spermidine biosynthetic process"/>
    <property type="evidence" value="ECO:0007669"/>
    <property type="project" value="UniProtKB-KW"/>
</dbReference>
<dbReference type="PANTHER" id="PTHR11358">
    <property type="entry name" value="ARGINASE/AGMATINASE"/>
    <property type="match status" value="1"/>
</dbReference>
<comment type="cofactor">
    <cofactor evidence="6">
        <name>Mn(2+)</name>
        <dbReference type="ChEBI" id="CHEBI:29035"/>
    </cofactor>
    <text evidence="6">Binds 2 manganese ions per subunit.</text>
</comment>
<evidence type="ECO:0000256" key="2">
    <source>
        <dbReference type="ARBA" id="ARBA00022801"/>
    </source>
</evidence>
<dbReference type="EMBL" id="MU005588">
    <property type="protein sequence ID" value="KAF2682183.1"/>
    <property type="molecule type" value="Genomic_DNA"/>
</dbReference>
<evidence type="ECO:0000256" key="6">
    <source>
        <dbReference type="PIRSR" id="PIRSR036979-1"/>
    </source>
</evidence>
<keyword evidence="3" id="KW-0745">Spermidine biosynthesis</keyword>
<reference evidence="10" key="1">
    <citation type="journal article" date="2020" name="Stud. Mycol.">
        <title>101 Dothideomycetes genomes: a test case for predicting lifestyles and emergence of pathogens.</title>
        <authorList>
            <person name="Haridas S."/>
            <person name="Albert R."/>
            <person name="Binder M."/>
            <person name="Bloem J."/>
            <person name="Labutti K."/>
            <person name="Salamov A."/>
            <person name="Andreopoulos B."/>
            <person name="Baker S."/>
            <person name="Barry K."/>
            <person name="Bills G."/>
            <person name="Bluhm B."/>
            <person name="Cannon C."/>
            <person name="Castanera R."/>
            <person name="Culley D."/>
            <person name="Daum C."/>
            <person name="Ezra D."/>
            <person name="Gonzalez J."/>
            <person name="Henrissat B."/>
            <person name="Kuo A."/>
            <person name="Liang C."/>
            <person name="Lipzen A."/>
            <person name="Lutzoni F."/>
            <person name="Magnuson J."/>
            <person name="Mondo S."/>
            <person name="Nolan M."/>
            <person name="Ohm R."/>
            <person name="Pangilinan J."/>
            <person name="Park H.-J."/>
            <person name="Ramirez L."/>
            <person name="Alfaro M."/>
            <person name="Sun H."/>
            <person name="Tritt A."/>
            <person name="Yoshinaga Y."/>
            <person name="Zwiers L.-H."/>
            <person name="Turgeon B."/>
            <person name="Goodwin S."/>
            <person name="Spatafora J."/>
            <person name="Crous P."/>
            <person name="Grigoriev I."/>
        </authorList>
    </citation>
    <scope>NUCLEOTIDE SEQUENCE</scope>
    <source>
        <strain evidence="10">CBS 122367</strain>
    </source>
</reference>
<evidence type="ECO:0000256" key="3">
    <source>
        <dbReference type="ARBA" id="ARBA00023066"/>
    </source>
</evidence>
<dbReference type="Gene3D" id="3.40.800.10">
    <property type="entry name" value="Ureohydrolase domain"/>
    <property type="match status" value="1"/>
</dbReference>
<dbReference type="SUPFAM" id="SSF52768">
    <property type="entry name" value="Arginase/deacetylase"/>
    <property type="match status" value="1"/>
</dbReference>
<evidence type="ECO:0000256" key="9">
    <source>
        <dbReference type="SAM" id="SignalP"/>
    </source>
</evidence>
<keyword evidence="4" id="KW-0620">Polyamine biosynthesis</keyword>
<feature type="binding site" evidence="6">
    <location>
        <position position="176"/>
    </location>
    <ligand>
        <name>Mn(2+)</name>
        <dbReference type="ChEBI" id="CHEBI:29035"/>
        <label>1</label>
    </ligand>
</feature>
<keyword evidence="1 6" id="KW-0479">Metal-binding</keyword>
<feature type="binding site" evidence="6">
    <location>
        <position position="297"/>
    </location>
    <ligand>
        <name>Mn(2+)</name>
        <dbReference type="ChEBI" id="CHEBI:29035"/>
        <label>1</label>
    </ligand>
</feature>
<dbReference type="PROSITE" id="PS01053">
    <property type="entry name" value="ARGINASE_1"/>
    <property type="match status" value="1"/>
</dbReference>
<name>A0A6G1IW46_9PLEO</name>
<dbReference type="CDD" id="cd11592">
    <property type="entry name" value="Agmatinase_PAH"/>
    <property type="match status" value="1"/>
</dbReference>
<keyword evidence="9" id="KW-0732">Signal</keyword>
<sequence length="379" mass="40444">MPIVNCVAILVSCALAAAREISFPPISGFAEQAVFGQSGIDITTGSAFAGLTTYANLPYVHCLAGNDEEVEKYDIAILGAPFDTGVTARPGARFGPRGIRQGSRRISSEAAWSVYTGENDFLDWAKIVDCGDAPLTFLDNTVALKQLDATHKLVSGRSANSTEYPTPRIITLGGDHTTTLSALRSTHQRWGDVSVIHFDSHIDTWDPKVLGGGISHYAGVNHGTFLHIAHEEGLIRNTSIHAGIRAPMVRPKGDLRNDIRCGFQMVKARDIDRIGISGVINRLKERVSGSKVYISVDIDVLDPAFAPATGTAEVGGWTTRELLSILDGLAGLEVVGADVVEVAPIYDNPGETTVLAAAEVVQSLIRLMVAQPVEAMSSE</sequence>
<feature type="binding site" evidence="6">
    <location>
        <position position="203"/>
    </location>
    <ligand>
        <name>Mn(2+)</name>
        <dbReference type="ChEBI" id="CHEBI:29035"/>
        <label>1</label>
    </ligand>
</feature>
<feature type="signal peptide" evidence="9">
    <location>
        <begin position="1"/>
        <end position="18"/>
    </location>
</feature>
<evidence type="ECO:0000313" key="10">
    <source>
        <dbReference type="EMBL" id="KAF2682183.1"/>
    </source>
</evidence>
<dbReference type="Proteomes" id="UP000799291">
    <property type="component" value="Unassembled WGS sequence"/>
</dbReference>